<name>X1GW78_9ZZZZ</name>
<evidence type="ECO:0000313" key="1">
    <source>
        <dbReference type="EMBL" id="GAH37263.1"/>
    </source>
</evidence>
<comment type="caution">
    <text evidence="1">The sequence shown here is derived from an EMBL/GenBank/DDBJ whole genome shotgun (WGS) entry which is preliminary data.</text>
</comment>
<dbReference type="AlphaFoldDB" id="X1GW78"/>
<dbReference type="EMBL" id="BARU01008136">
    <property type="protein sequence ID" value="GAH37263.1"/>
    <property type="molecule type" value="Genomic_DNA"/>
</dbReference>
<gene>
    <name evidence="1" type="ORF">S03H2_15976</name>
</gene>
<sequence>LSIKESNYINQFYQGASLVPRNLFFIDVKSQTGNNFIITPNKKVGSKKPWMFIPYDEIEVERQYIFDCAKSTDLVPFSLLSTYKIFLPVEKKLNFNRKKIYPKAKILFEKLEEIYREIQEKDERKITDLWENINHLNKLTNPRQLSNIKVIYNASGSLLKAAIVKNKIIVDTTPFYISLDNINEAYYLCAILNSPILSKNIKIIKSSRHIHKRPLTFPIPFYNENNKLHSEIVSLGKLLEEKIEIIINDLKEKELNNLKNKIQCIHCEKCYNKKIPINVYLTDSLNPINEFTPIIEDKKRNKKNKFQSLDKWHTYGEVERFNMPAINDSLVINVKFFKYSEKFGELLKELDKNLVKFNVFDDLIGSIYKSIDHKWLEE</sequence>
<accession>X1GW78</accession>
<protein>
    <submittedName>
        <fullName evidence="1">Uncharacterized protein</fullName>
    </submittedName>
</protein>
<feature type="non-terminal residue" evidence="1">
    <location>
        <position position="378"/>
    </location>
</feature>
<organism evidence="1">
    <name type="scientific">marine sediment metagenome</name>
    <dbReference type="NCBI Taxonomy" id="412755"/>
    <lineage>
        <taxon>unclassified sequences</taxon>
        <taxon>metagenomes</taxon>
        <taxon>ecological metagenomes</taxon>
    </lineage>
</organism>
<reference evidence="1" key="1">
    <citation type="journal article" date="2014" name="Front. Microbiol.">
        <title>High frequency of phylogenetically diverse reductive dehalogenase-homologous genes in deep subseafloor sedimentary metagenomes.</title>
        <authorList>
            <person name="Kawai M."/>
            <person name="Futagami T."/>
            <person name="Toyoda A."/>
            <person name="Takaki Y."/>
            <person name="Nishi S."/>
            <person name="Hori S."/>
            <person name="Arai W."/>
            <person name="Tsubouchi T."/>
            <person name="Morono Y."/>
            <person name="Uchiyama I."/>
            <person name="Ito T."/>
            <person name="Fujiyama A."/>
            <person name="Inagaki F."/>
            <person name="Takami H."/>
        </authorList>
    </citation>
    <scope>NUCLEOTIDE SEQUENCE</scope>
    <source>
        <strain evidence="1">Expedition CK06-06</strain>
    </source>
</reference>
<feature type="non-terminal residue" evidence="1">
    <location>
        <position position="1"/>
    </location>
</feature>
<proteinExistence type="predicted"/>